<evidence type="ECO:0000313" key="1">
    <source>
        <dbReference type="EMBL" id="CAG8829273.1"/>
    </source>
</evidence>
<evidence type="ECO:0000313" key="2">
    <source>
        <dbReference type="Proteomes" id="UP000789920"/>
    </source>
</evidence>
<protein>
    <submittedName>
        <fullName evidence="1">27638_t:CDS:1</fullName>
    </submittedName>
</protein>
<gene>
    <name evidence="1" type="ORF">RPERSI_LOCUS27459</name>
</gene>
<feature type="non-terminal residue" evidence="1">
    <location>
        <position position="1"/>
    </location>
</feature>
<comment type="caution">
    <text evidence="1">The sequence shown here is derived from an EMBL/GenBank/DDBJ whole genome shotgun (WGS) entry which is preliminary data.</text>
</comment>
<feature type="non-terminal residue" evidence="1">
    <location>
        <position position="62"/>
    </location>
</feature>
<proteinExistence type="predicted"/>
<keyword evidence="2" id="KW-1185">Reference proteome</keyword>
<organism evidence="1 2">
    <name type="scientific">Racocetra persica</name>
    <dbReference type="NCBI Taxonomy" id="160502"/>
    <lineage>
        <taxon>Eukaryota</taxon>
        <taxon>Fungi</taxon>
        <taxon>Fungi incertae sedis</taxon>
        <taxon>Mucoromycota</taxon>
        <taxon>Glomeromycotina</taxon>
        <taxon>Glomeromycetes</taxon>
        <taxon>Diversisporales</taxon>
        <taxon>Gigasporaceae</taxon>
        <taxon>Racocetra</taxon>
    </lineage>
</organism>
<name>A0ACA9S6B1_9GLOM</name>
<sequence length="62" mass="6497">GGDSGGSLFSFAQDLRSVELIGIHIGRNRNLSYALPVEIILKSFDLALVTSKWQSSGSGSGS</sequence>
<dbReference type="Proteomes" id="UP000789920">
    <property type="component" value="Unassembled WGS sequence"/>
</dbReference>
<dbReference type="EMBL" id="CAJVQC010096947">
    <property type="protein sequence ID" value="CAG8829273.1"/>
    <property type="molecule type" value="Genomic_DNA"/>
</dbReference>
<accession>A0ACA9S6B1</accession>
<reference evidence="1" key="1">
    <citation type="submission" date="2021-06" db="EMBL/GenBank/DDBJ databases">
        <authorList>
            <person name="Kallberg Y."/>
            <person name="Tangrot J."/>
            <person name="Rosling A."/>
        </authorList>
    </citation>
    <scope>NUCLEOTIDE SEQUENCE</scope>
    <source>
        <strain evidence="1">MA461A</strain>
    </source>
</reference>